<dbReference type="GO" id="GO:0006303">
    <property type="term" value="P:double-strand break repair via nonhomologous end joining"/>
    <property type="evidence" value="ECO:0007669"/>
    <property type="project" value="TreeGrafter"/>
</dbReference>
<dbReference type="GO" id="GO:0000793">
    <property type="term" value="C:condensed chromosome"/>
    <property type="evidence" value="ECO:0007669"/>
    <property type="project" value="TreeGrafter"/>
</dbReference>
<dbReference type="Gene3D" id="1.10.10.10">
    <property type="entry name" value="Winged helix-like DNA-binding domain superfamily/Winged helix DNA-binding domain"/>
    <property type="match status" value="1"/>
</dbReference>
<name>A0A2G9TRI3_TELCI</name>
<dbReference type="OrthoDB" id="6137736at2759"/>
<sequence>MEDNCVRFRHLMLLFYRKGKNAIQTVRKIREVYGDDAVGEHRVRQWFAKFRQGDFTVEDRQRSGRLSSVGNDQIKMLIETNRHITTRELGERLGVPKSTIHKHLMGLGFLNAVMFGYLTN</sequence>
<dbReference type="GO" id="GO:0000729">
    <property type="term" value="P:DNA double-strand break processing"/>
    <property type="evidence" value="ECO:0007669"/>
    <property type="project" value="TreeGrafter"/>
</dbReference>
<feature type="domain" description="Mos1 transposase HTH" evidence="1">
    <location>
        <begin position="8"/>
        <end position="54"/>
    </location>
</feature>
<dbReference type="AlphaFoldDB" id="A0A2G9TRI3"/>
<dbReference type="GO" id="GO:0044774">
    <property type="term" value="P:mitotic DNA integrity checkpoint signaling"/>
    <property type="evidence" value="ECO:0007669"/>
    <property type="project" value="TreeGrafter"/>
</dbReference>
<dbReference type="Gene3D" id="1.10.10.1450">
    <property type="match status" value="1"/>
</dbReference>
<proteinExistence type="predicted"/>
<dbReference type="InterPro" id="IPR052709">
    <property type="entry name" value="Transposase-MT_Hybrid"/>
</dbReference>
<dbReference type="GO" id="GO:0035861">
    <property type="term" value="C:site of double-strand break"/>
    <property type="evidence" value="ECO:0007669"/>
    <property type="project" value="TreeGrafter"/>
</dbReference>
<evidence type="ECO:0000259" key="1">
    <source>
        <dbReference type="Pfam" id="PF17906"/>
    </source>
</evidence>
<dbReference type="GO" id="GO:0015074">
    <property type="term" value="P:DNA integration"/>
    <property type="evidence" value="ECO:0007669"/>
    <property type="project" value="TreeGrafter"/>
</dbReference>
<dbReference type="GO" id="GO:0000014">
    <property type="term" value="F:single-stranded DNA endodeoxyribonuclease activity"/>
    <property type="evidence" value="ECO:0007669"/>
    <property type="project" value="TreeGrafter"/>
</dbReference>
<dbReference type="GO" id="GO:0003697">
    <property type="term" value="F:single-stranded DNA binding"/>
    <property type="evidence" value="ECO:0007669"/>
    <property type="project" value="TreeGrafter"/>
</dbReference>
<dbReference type="EMBL" id="KZ355129">
    <property type="protein sequence ID" value="PIO60601.1"/>
    <property type="molecule type" value="Genomic_DNA"/>
</dbReference>
<dbReference type="GO" id="GO:0046975">
    <property type="term" value="F:histone H3K36 methyltransferase activity"/>
    <property type="evidence" value="ECO:0007669"/>
    <property type="project" value="TreeGrafter"/>
</dbReference>
<dbReference type="GO" id="GO:0042800">
    <property type="term" value="F:histone H3K4 methyltransferase activity"/>
    <property type="evidence" value="ECO:0007669"/>
    <property type="project" value="TreeGrafter"/>
</dbReference>
<dbReference type="InterPro" id="IPR041426">
    <property type="entry name" value="Mos1_HTH"/>
</dbReference>
<gene>
    <name evidence="2" type="ORF">TELCIR_17901</name>
</gene>
<dbReference type="PANTHER" id="PTHR46060">
    <property type="entry name" value="MARINER MOS1 TRANSPOSASE-LIKE PROTEIN"/>
    <property type="match status" value="1"/>
</dbReference>
<dbReference type="InterPro" id="IPR036388">
    <property type="entry name" value="WH-like_DNA-bd_sf"/>
</dbReference>
<dbReference type="GO" id="GO:0031297">
    <property type="term" value="P:replication fork processing"/>
    <property type="evidence" value="ECO:0007669"/>
    <property type="project" value="TreeGrafter"/>
</dbReference>
<dbReference type="GO" id="GO:0005634">
    <property type="term" value="C:nucleus"/>
    <property type="evidence" value="ECO:0007669"/>
    <property type="project" value="TreeGrafter"/>
</dbReference>
<dbReference type="Pfam" id="PF17906">
    <property type="entry name" value="HTH_48"/>
    <property type="match status" value="1"/>
</dbReference>
<dbReference type="GO" id="GO:0003690">
    <property type="term" value="F:double-stranded DNA binding"/>
    <property type="evidence" value="ECO:0007669"/>
    <property type="project" value="TreeGrafter"/>
</dbReference>
<reference evidence="2 3" key="1">
    <citation type="submission" date="2015-09" db="EMBL/GenBank/DDBJ databases">
        <title>Draft genome of the parasitic nematode Teladorsagia circumcincta isolate WARC Sus (inbred).</title>
        <authorList>
            <person name="Mitreva M."/>
        </authorList>
    </citation>
    <scope>NUCLEOTIDE SEQUENCE [LARGE SCALE GENOMIC DNA]</scope>
    <source>
        <strain evidence="2 3">S</strain>
    </source>
</reference>
<accession>A0A2G9TRI3</accession>
<dbReference type="GO" id="GO:0044547">
    <property type="term" value="F:DNA topoisomerase binding"/>
    <property type="evidence" value="ECO:0007669"/>
    <property type="project" value="TreeGrafter"/>
</dbReference>
<keyword evidence="3" id="KW-1185">Reference proteome</keyword>
<protein>
    <recommendedName>
        <fullName evidence="1">Mos1 transposase HTH domain-containing protein</fullName>
    </recommendedName>
</protein>
<dbReference type="PANTHER" id="PTHR46060:SF2">
    <property type="entry name" value="HISTONE-LYSINE N-METHYLTRANSFERASE SETMAR"/>
    <property type="match status" value="1"/>
</dbReference>
<evidence type="ECO:0000313" key="2">
    <source>
        <dbReference type="EMBL" id="PIO60601.1"/>
    </source>
</evidence>
<organism evidence="2 3">
    <name type="scientific">Teladorsagia circumcincta</name>
    <name type="common">Brown stomach worm</name>
    <name type="synonym">Ostertagia circumcincta</name>
    <dbReference type="NCBI Taxonomy" id="45464"/>
    <lineage>
        <taxon>Eukaryota</taxon>
        <taxon>Metazoa</taxon>
        <taxon>Ecdysozoa</taxon>
        <taxon>Nematoda</taxon>
        <taxon>Chromadorea</taxon>
        <taxon>Rhabditida</taxon>
        <taxon>Rhabditina</taxon>
        <taxon>Rhabditomorpha</taxon>
        <taxon>Strongyloidea</taxon>
        <taxon>Trichostrongylidae</taxon>
        <taxon>Teladorsagia</taxon>
    </lineage>
</organism>
<evidence type="ECO:0000313" key="3">
    <source>
        <dbReference type="Proteomes" id="UP000230423"/>
    </source>
</evidence>
<dbReference type="Proteomes" id="UP000230423">
    <property type="component" value="Unassembled WGS sequence"/>
</dbReference>